<feature type="region of interest" description="Disordered" evidence="1">
    <location>
        <begin position="1"/>
        <end position="31"/>
    </location>
</feature>
<dbReference type="AlphaFoldDB" id="A0AAD8Y2E0"/>
<proteinExistence type="predicted"/>
<accession>A0AAD8Y2E0</accession>
<evidence type="ECO:0000313" key="2">
    <source>
        <dbReference type="EMBL" id="KAK1737914.1"/>
    </source>
</evidence>
<feature type="compositionally biased region" description="Polar residues" evidence="1">
    <location>
        <begin position="101"/>
        <end position="111"/>
    </location>
</feature>
<dbReference type="EMBL" id="JATAAI010000022">
    <property type="protein sequence ID" value="KAK1737914.1"/>
    <property type="molecule type" value="Genomic_DNA"/>
</dbReference>
<comment type="caution">
    <text evidence="2">The sequence shown here is derived from an EMBL/GenBank/DDBJ whole genome shotgun (WGS) entry which is preliminary data.</text>
</comment>
<organism evidence="2 3">
    <name type="scientific">Skeletonema marinoi</name>
    <dbReference type="NCBI Taxonomy" id="267567"/>
    <lineage>
        <taxon>Eukaryota</taxon>
        <taxon>Sar</taxon>
        <taxon>Stramenopiles</taxon>
        <taxon>Ochrophyta</taxon>
        <taxon>Bacillariophyta</taxon>
        <taxon>Coscinodiscophyceae</taxon>
        <taxon>Thalassiosirophycidae</taxon>
        <taxon>Thalassiosirales</taxon>
        <taxon>Skeletonemataceae</taxon>
        <taxon>Skeletonema</taxon>
        <taxon>Skeletonema marinoi-dohrnii complex</taxon>
    </lineage>
</organism>
<evidence type="ECO:0000313" key="3">
    <source>
        <dbReference type="Proteomes" id="UP001224775"/>
    </source>
</evidence>
<keyword evidence="3" id="KW-1185">Reference proteome</keyword>
<evidence type="ECO:0000256" key="1">
    <source>
        <dbReference type="SAM" id="MobiDB-lite"/>
    </source>
</evidence>
<name>A0AAD8Y2E0_9STRA</name>
<protein>
    <submittedName>
        <fullName evidence="2">Uncharacterized protein</fullName>
    </submittedName>
</protein>
<feature type="compositionally biased region" description="Basic and acidic residues" evidence="1">
    <location>
        <begin position="56"/>
        <end position="85"/>
    </location>
</feature>
<dbReference type="Proteomes" id="UP001224775">
    <property type="component" value="Unassembled WGS sequence"/>
</dbReference>
<gene>
    <name evidence="2" type="ORF">QTG54_011208</name>
</gene>
<feature type="region of interest" description="Disordered" evidence="1">
    <location>
        <begin position="46"/>
        <end position="111"/>
    </location>
</feature>
<feature type="compositionally biased region" description="Polar residues" evidence="1">
    <location>
        <begin position="15"/>
        <end position="25"/>
    </location>
</feature>
<reference evidence="2" key="1">
    <citation type="submission" date="2023-06" db="EMBL/GenBank/DDBJ databases">
        <title>Survivors Of The Sea: Transcriptome response of Skeletonema marinoi to long-term dormancy.</title>
        <authorList>
            <person name="Pinder M.I.M."/>
            <person name="Kourtchenko O."/>
            <person name="Robertson E.K."/>
            <person name="Larsson T."/>
            <person name="Maumus F."/>
            <person name="Osuna-Cruz C.M."/>
            <person name="Vancaester E."/>
            <person name="Stenow R."/>
            <person name="Vandepoele K."/>
            <person name="Ploug H."/>
            <person name="Bruchert V."/>
            <person name="Godhe A."/>
            <person name="Topel M."/>
        </authorList>
    </citation>
    <scope>NUCLEOTIDE SEQUENCE</scope>
    <source>
        <strain evidence="2">R05AC</strain>
    </source>
</reference>
<sequence>MMILQSKIDGEDCTSENQTSLPSQSHHYDREELRQELLGKVCFSSSVFKKPKPKQPPKDDEATVVVKEDEGTDDVQHHDTEDAKPQRSVAQSIHNDEQPSGDHSSVGASDR</sequence>